<evidence type="ECO:0000256" key="1">
    <source>
        <dbReference type="SAM" id="Phobius"/>
    </source>
</evidence>
<keyword evidence="1" id="KW-1133">Transmembrane helix</keyword>
<feature type="transmembrane region" description="Helical" evidence="1">
    <location>
        <begin position="415"/>
        <end position="437"/>
    </location>
</feature>
<evidence type="ECO:0000313" key="8">
    <source>
        <dbReference type="Proteomes" id="UP000181686"/>
    </source>
</evidence>
<feature type="domain" description="Type VI secretion system IcmF C-terminal" evidence="2">
    <location>
        <begin position="999"/>
        <end position="1104"/>
    </location>
</feature>
<dbReference type="InterPro" id="IPR010623">
    <property type="entry name" value="IcmF_C"/>
</dbReference>
<name>A0A1H0K5M1_9PSED</name>
<dbReference type="Pfam" id="PF21070">
    <property type="entry name" value="IcmF_helical"/>
    <property type="match status" value="1"/>
</dbReference>
<dbReference type="PANTHER" id="PTHR36153">
    <property type="entry name" value="INNER MEMBRANE PROTEIN-RELATED"/>
    <property type="match status" value="1"/>
</dbReference>
<dbReference type="InterPro" id="IPR025743">
    <property type="entry name" value="TssM1_N"/>
</dbReference>
<dbReference type="Pfam" id="PF06744">
    <property type="entry name" value="IcmF_C"/>
    <property type="match status" value="1"/>
</dbReference>
<dbReference type="Pfam" id="PF14331">
    <property type="entry name" value="IcmF-related_N"/>
    <property type="match status" value="1"/>
</dbReference>
<gene>
    <name evidence="6" type="ORF">BFN10_00580</name>
    <name evidence="7" type="ORF">SAMN04490184_0748</name>
</gene>
<reference evidence="7 9" key="2">
    <citation type="submission" date="2016-10" db="EMBL/GenBank/DDBJ databases">
        <authorList>
            <person name="Varghese N."/>
            <person name="Submissions S."/>
        </authorList>
    </citation>
    <scope>NUCLEOTIDE SEQUENCE [LARGE SCALE GENOMIC DNA]</scope>
    <source>
        <strain evidence="7 9">BS2774</strain>
    </source>
</reference>
<dbReference type="NCBIfam" id="TIGR03348">
    <property type="entry name" value="VI_IcmF"/>
    <property type="match status" value="1"/>
</dbReference>
<dbReference type="InterPro" id="IPR053156">
    <property type="entry name" value="T6SS_TssM-like"/>
</dbReference>
<feature type="domain" description="IcmF-related" evidence="3">
    <location>
        <begin position="468"/>
        <end position="750"/>
    </location>
</feature>
<reference evidence="6 8" key="1">
    <citation type="submission" date="2016-08" db="EMBL/GenBank/DDBJ databases">
        <title>Draft genome sequence of the type strain of Pseudomonas extremorientalis LMG 19695T isolated from drinking water reservoir.</title>
        <authorList>
            <person name="Tambong J.T."/>
        </authorList>
    </citation>
    <scope>NUCLEOTIDE SEQUENCE [LARGE SCALE GENOMIC DNA]</scope>
    <source>
        <strain evidence="6 8">LMG 19695</strain>
    </source>
</reference>
<evidence type="ECO:0000313" key="7">
    <source>
        <dbReference type="EMBL" id="SDO51368.1"/>
    </source>
</evidence>
<keyword evidence="1" id="KW-0812">Transmembrane</keyword>
<dbReference type="RefSeq" id="WP_071487979.1">
    <property type="nucleotide sequence ID" value="NZ_LT629708.1"/>
</dbReference>
<dbReference type="Pfam" id="PF06761">
    <property type="entry name" value="IcmF-related"/>
    <property type="match status" value="1"/>
</dbReference>
<feature type="transmembrane region" description="Helical" evidence="1">
    <location>
        <begin position="16"/>
        <end position="38"/>
    </location>
</feature>
<feature type="domain" description="Type VI secretion system component TssM1 helical" evidence="5">
    <location>
        <begin position="893"/>
        <end position="988"/>
    </location>
</feature>
<keyword evidence="9" id="KW-1185">Reference proteome</keyword>
<organism evidence="6 8">
    <name type="scientific">Pseudomonas extremorientalis</name>
    <dbReference type="NCBI Taxonomy" id="169669"/>
    <lineage>
        <taxon>Bacteria</taxon>
        <taxon>Pseudomonadati</taxon>
        <taxon>Pseudomonadota</taxon>
        <taxon>Gammaproteobacteria</taxon>
        <taxon>Pseudomonadales</taxon>
        <taxon>Pseudomonadaceae</taxon>
        <taxon>Pseudomonas</taxon>
    </lineage>
</organism>
<evidence type="ECO:0000313" key="6">
    <source>
        <dbReference type="EMBL" id="OIN13679.1"/>
    </source>
</evidence>
<keyword evidence="1" id="KW-0472">Membrane</keyword>
<accession>A0A1H0K5M1</accession>
<protein>
    <submittedName>
        <fullName evidence="6">Type VI secretion protein VasK</fullName>
    </submittedName>
    <submittedName>
        <fullName evidence="7">Type VI secretion system protein ImpL</fullName>
    </submittedName>
</protein>
<dbReference type="Proteomes" id="UP000182654">
    <property type="component" value="Chromosome I"/>
</dbReference>
<dbReference type="InterPro" id="IPR017731">
    <property type="entry name" value="TssM1-like"/>
</dbReference>
<evidence type="ECO:0000259" key="2">
    <source>
        <dbReference type="Pfam" id="PF06744"/>
    </source>
</evidence>
<proteinExistence type="predicted"/>
<dbReference type="Proteomes" id="UP000181686">
    <property type="component" value="Unassembled WGS sequence"/>
</dbReference>
<evidence type="ECO:0000259" key="5">
    <source>
        <dbReference type="Pfam" id="PF21070"/>
    </source>
</evidence>
<dbReference type="PANTHER" id="PTHR36153:SF1">
    <property type="entry name" value="TYPE VI SECRETION SYSTEM COMPONENT TSSM1"/>
    <property type="match status" value="1"/>
</dbReference>
<dbReference type="InterPro" id="IPR009612">
    <property type="entry name" value="IcmF-rel"/>
</dbReference>
<feature type="domain" description="Type VI secretion system component TssM1 N-terminal" evidence="4">
    <location>
        <begin position="191"/>
        <end position="419"/>
    </location>
</feature>
<feature type="transmembrane region" description="Helical" evidence="1">
    <location>
        <begin position="50"/>
        <end position="71"/>
    </location>
</feature>
<sequence>MNAFFRRVGKVLRESWVWSLLLVLAGALLVWFVGPLLAVDDYRFWQGSTARLLTISAMLLSWGLAMVVVGARRSARLDQPGQLEHLQQQGLINDEVVQVRRRFKEALQTLKTSHRYGERSERSRQELPWFLLIGEQGSGKTDLLAAAGLPAALDRTHAMPPGATSYCDWCFADDAVVVEMAGRYLSQTDHSVDAAGWSTMLDMLKSWRRARPLDGVVVTLSVDTLLRSNEHDLELHARHVRNRLQDIQQSLQVDVPVYLVLTQLDRLAGFAEFFDARQGDAAEGWLGERLVSGMAGTDTAEVRETFDALLQRVGAELIPRLHQERNLERRGRMLGFPQHLARLGEFVCLFIESAFSAHCYQRINGLRGFYLTCAKTGDVRAHFAQGLFNRVIFAEAGLAGLRTPERQRIRRRHGLMALAASLVVGTAGALWAHSYAFNYQRLVQLRELINPKPVGQPEADASLALLALLDSRLAATEVFPPAAQVPWVERGGLYQGELSRPSLNSAYEQALHQQLLPYVTLRLEQQVRDSLGDREQLLDSLRAYLMLNLPERRDKAWLAEQVAGLRTVGYIEDASTHKRLNEHVARLVEQGFSAPLNDELVAQARLVLRGEPMVEVVYRTLREQARHLEPLRLAESPAFSRVEPPIPGFYTRKYLQFFESQGPQLVNAIAQDNWVLGEAADLSVVDLRKLMLALEQRYFSEYADIWSDALGRVSLLESDDLRHDAQQLANLTSAQSALVLLLRQVREHTRLLPTHERFGAVGQQVAELGTPVSGLLTRALPRQTLPDTARRALLRRFEPLHQLLDEEQNPTAELTQALRLLDELHLQVSTLNRDSSPEHAAFKMARQRMDGQQPLLGNLRDAAARLPQPLKGWLDGIAEQTWRHLLDDAYGYVNQRYQSEVYGFYVKAIRHRYPFNADAGSDVALGDFQSFFKPRGVMEHFYDSYLRPFVSVEGSRYRLRGLEGRSLPVSRSLLDQLTRAQVIRQGFFSADQGNWAVLFTLAPYSLDQAVNRATLRVGDQQLEYRHGPIVPMAFHWPSDADNGRSSLVLERGTERPLGIEKDRGAWSLFRLFELMQNEPASGRDAQILKADLAGLRANYLLTSQRSPSPFQMATWRGFRLPEQL</sequence>
<evidence type="ECO:0000259" key="3">
    <source>
        <dbReference type="Pfam" id="PF06761"/>
    </source>
</evidence>
<dbReference type="InterPro" id="IPR048677">
    <property type="entry name" value="TssM1_hel"/>
</dbReference>
<dbReference type="EMBL" id="MDGK01000003">
    <property type="protein sequence ID" value="OIN13679.1"/>
    <property type="molecule type" value="Genomic_DNA"/>
</dbReference>
<dbReference type="AlphaFoldDB" id="A0A1H0K5M1"/>
<evidence type="ECO:0000259" key="4">
    <source>
        <dbReference type="Pfam" id="PF14331"/>
    </source>
</evidence>
<dbReference type="EMBL" id="LT629708">
    <property type="protein sequence ID" value="SDO51368.1"/>
    <property type="molecule type" value="Genomic_DNA"/>
</dbReference>
<evidence type="ECO:0000313" key="9">
    <source>
        <dbReference type="Proteomes" id="UP000182654"/>
    </source>
</evidence>